<evidence type="ECO:0000313" key="9">
    <source>
        <dbReference type="EMBL" id="KKZ15176.1"/>
    </source>
</evidence>
<evidence type="ECO:0000256" key="2">
    <source>
        <dbReference type="ARBA" id="ARBA00004142"/>
    </source>
</evidence>
<protein>
    <recommendedName>
        <fullName evidence="4 8">Photosystem I reaction center subunit IV</fullName>
    </recommendedName>
</protein>
<keyword evidence="7 8" id="KW-0472">Membrane</keyword>
<dbReference type="AlphaFoldDB" id="A0A6N3XDA8"/>
<dbReference type="Gene3D" id="2.30.30.50">
    <property type="match status" value="1"/>
</dbReference>
<evidence type="ECO:0000256" key="7">
    <source>
        <dbReference type="ARBA" id="ARBA00023136"/>
    </source>
</evidence>
<comment type="function">
    <text evidence="1 8">Stabilizes the interaction between PsaC and the PSI core, assists the docking of the ferredoxin to PSI and interacts with ferredoxin-NADP oxidoreductase.</text>
</comment>
<comment type="similarity">
    <text evidence="3 8">Belongs to the PsaE family.</text>
</comment>
<evidence type="ECO:0000256" key="1">
    <source>
        <dbReference type="ARBA" id="ARBA00001993"/>
    </source>
</evidence>
<dbReference type="Proteomes" id="UP000035054">
    <property type="component" value="Unassembled WGS sequence"/>
</dbReference>
<evidence type="ECO:0000256" key="8">
    <source>
        <dbReference type="HAMAP-Rule" id="MF_00613"/>
    </source>
</evidence>
<dbReference type="Pfam" id="PF02427">
    <property type="entry name" value="PSI_PsaE"/>
    <property type="match status" value="1"/>
</dbReference>
<dbReference type="InterPro" id="IPR008990">
    <property type="entry name" value="Elect_transpt_acc-like_dom_sf"/>
</dbReference>
<reference evidence="9 10" key="1">
    <citation type="submission" date="2015-01" db="EMBL/GenBank/DDBJ databases">
        <title>Lifestyle Evolution in Cyanobacterial Symbionts of Sponges.</title>
        <authorList>
            <person name="Burgsdorf I."/>
            <person name="Slaby B.M."/>
            <person name="Handley K.M."/>
            <person name="Haber M."/>
            <person name="Blom J."/>
            <person name="Marshall C.W."/>
            <person name="Gilbert J.A."/>
            <person name="Hentschel U."/>
            <person name="Steindler L."/>
        </authorList>
    </citation>
    <scope>NUCLEOTIDE SEQUENCE [LARGE SCALE GENOMIC DNA]</scope>
    <source>
        <strain evidence="9">142</strain>
    </source>
</reference>
<evidence type="ECO:0000256" key="3">
    <source>
        <dbReference type="ARBA" id="ARBA00007501"/>
    </source>
</evidence>
<dbReference type="PANTHER" id="PTHR34549:SF2">
    <property type="entry name" value="PHOTOSYSTEM I SUBUNIT IV"/>
    <property type="match status" value="1"/>
</dbReference>
<dbReference type="InterPro" id="IPR003375">
    <property type="entry name" value="PSI_PsaE"/>
</dbReference>
<keyword evidence="6 8" id="KW-0603">Photosystem I</keyword>
<evidence type="ECO:0000313" key="10">
    <source>
        <dbReference type="Proteomes" id="UP000035054"/>
    </source>
</evidence>
<dbReference type="GO" id="GO:0031676">
    <property type="term" value="C:plasma membrane-derived thylakoid membrane"/>
    <property type="evidence" value="ECO:0007669"/>
    <property type="project" value="UniProtKB-SubCell"/>
</dbReference>
<keyword evidence="8" id="KW-0793">Thylakoid</keyword>
<evidence type="ECO:0000256" key="5">
    <source>
        <dbReference type="ARBA" id="ARBA00022531"/>
    </source>
</evidence>
<evidence type="ECO:0000256" key="4">
    <source>
        <dbReference type="ARBA" id="ARBA00019865"/>
    </source>
</evidence>
<comment type="subcellular location">
    <subcellularLocation>
        <location evidence="2 8">Cellular thylakoid membrane</location>
        <topology evidence="2 8">Peripheral membrane protein</topology>
    </subcellularLocation>
</comment>
<dbReference type="GO" id="GO:0015979">
    <property type="term" value="P:photosynthesis"/>
    <property type="evidence" value="ECO:0007669"/>
    <property type="project" value="UniProtKB-UniRule"/>
</dbReference>
<evidence type="ECO:0000256" key="6">
    <source>
        <dbReference type="ARBA" id="ARBA00022836"/>
    </source>
</evidence>
<gene>
    <name evidence="8" type="primary">psaE</name>
    <name evidence="9" type="ORF">TH68_01790</name>
</gene>
<dbReference type="HAMAP" id="MF_00613">
    <property type="entry name" value="PSI_PsaE"/>
    <property type="match status" value="1"/>
</dbReference>
<dbReference type="GO" id="GO:0009538">
    <property type="term" value="C:photosystem I reaction center"/>
    <property type="evidence" value="ECO:0007669"/>
    <property type="project" value="InterPro"/>
</dbReference>
<dbReference type="EMBL" id="JXUO01000055">
    <property type="protein sequence ID" value="KKZ15176.1"/>
    <property type="molecule type" value="Genomic_DNA"/>
</dbReference>
<organism evidence="9 10">
    <name type="scientific">Candidatus Synechococcus spongiarum 142</name>
    <dbReference type="NCBI Taxonomy" id="1608213"/>
    <lineage>
        <taxon>Bacteria</taxon>
        <taxon>Bacillati</taxon>
        <taxon>Cyanobacteriota</taxon>
        <taxon>Cyanophyceae</taxon>
        <taxon>Synechococcales</taxon>
        <taxon>Synechococcaceae</taxon>
        <taxon>Synechococcus</taxon>
    </lineage>
</organism>
<dbReference type="PANTHER" id="PTHR34549">
    <property type="entry name" value="PHOTOSYSTEM I REACTION CENTER SUBUNIT IV A, CHLOROPLASTIC-RELATED"/>
    <property type="match status" value="1"/>
</dbReference>
<keyword evidence="5 8" id="KW-0602">Photosynthesis</keyword>
<proteinExistence type="inferred from homology"/>
<sequence length="69" mass="7607">MAIKRGQKVRIKRPESYWFNEVGTVASVDTSGIIYPVSVRFDSLNYSSYSGVEGGLNVNSFAESELEAV</sequence>
<accession>A0A6N3XDA8</accession>
<dbReference type="NCBIfam" id="NF002745">
    <property type="entry name" value="PRK02749.1"/>
    <property type="match status" value="1"/>
</dbReference>
<name>A0A6N3XDA8_9SYNE</name>
<dbReference type="SUPFAM" id="SSF50090">
    <property type="entry name" value="Electron transport accessory proteins"/>
    <property type="match status" value="1"/>
</dbReference>
<comment type="caution">
    <text evidence="9">The sequence shown here is derived from an EMBL/GenBank/DDBJ whole genome shotgun (WGS) entry which is preliminary data.</text>
</comment>